<keyword evidence="3" id="KW-1185">Reference proteome</keyword>
<dbReference type="Proteomes" id="UP000076154">
    <property type="component" value="Unassembled WGS sequence"/>
</dbReference>
<feature type="region of interest" description="Disordered" evidence="1">
    <location>
        <begin position="23"/>
        <end position="134"/>
    </location>
</feature>
<proteinExistence type="predicted"/>
<evidence type="ECO:0000256" key="1">
    <source>
        <dbReference type="SAM" id="MobiDB-lite"/>
    </source>
</evidence>
<accession>A0A369JF83</accession>
<feature type="compositionally biased region" description="Low complexity" evidence="1">
    <location>
        <begin position="23"/>
        <end position="34"/>
    </location>
</feature>
<organism evidence="2 3">
    <name type="scientific">Hypsizygus marmoreus</name>
    <name type="common">White beech mushroom</name>
    <name type="synonym">Agaricus marmoreus</name>
    <dbReference type="NCBI Taxonomy" id="39966"/>
    <lineage>
        <taxon>Eukaryota</taxon>
        <taxon>Fungi</taxon>
        <taxon>Dikarya</taxon>
        <taxon>Basidiomycota</taxon>
        <taxon>Agaricomycotina</taxon>
        <taxon>Agaricomycetes</taxon>
        <taxon>Agaricomycetidae</taxon>
        <taxon>Agaricales</taxon>
        <taxon>Tricholomatineae</taxon>
        <taxon>Lyophyllaceae</taxon>
        <taxon>Hypsizygus</taxon>
    </lineage>
</organism>
<feature type="compositionally biased region" description="Basic and acidic residues" evidence="1">
    <location>
        <begin position="95"/>
        <end position="105"/>
    </location>
</feature>
<dbReference type="InParanoid" id="A0A369JF83"/>
<dbReference type="AlphaFoldDB" id="A0A369JF83"/>
<name>A0A369JF83_HYPMA</name>
<dbReference type="EMBL" id="LUEZ02000057">
    <property type="protein sequence ID" value="RDB20801.1"/>
    <property type="molecule type" value="Genomic_DNA"/>
</dbReference>
<evidence type="ECO:0000313" key="2">
    <source>
        <dbReference type="EMBL" id="RDB20801.1"/>
    </source>
</evidence>
<dbReference type="OrthoDB" id="2799352at2759"/>
<sequence length="134" mass="14461">MSDGEDEVERVAAAPSLPVASLSLSSQSTLVASSKSHKRKRALKAADANVPSSSRQRKKRALEAADVNLPAAKKARQHGTRRAASGKENVPLRLPRVEVYIDTRPPRKRNPPVAPRRSSSPDSMASLFGDDPED</sequence>
<reference evidence="2" key="1">
    <citation type="submission" date="2018-04" db="EMBL/GenBank/DDBJ databases">
        <title>Whole genome sequencing of Hypsizygus marmoreus.</title>
        <authorList>
            <person name="Choi I.-G."/>
            <person name="Min B."/>
            <person name="Kim J.-G."/>
            <person name="Kim S."/>
            <person name="Oh Y.-L."/>
            <person name="Kong W.-S."/>
            <person name="Park H."/>
            <person name="Jeong J."/>
            <person name="Song E.-S."/>
        </authorList>
    </citation>
    <scope>NUCLEOTIDE SEQUENCE [LARGE SCALE GENOMIC DNA]</scope>
    <source>
        <strain evidence="2">51987-8</strain>
    </source>
</reference>
<protein>
    <submittedName>
        <fullName evidence="2">Uncharacterized protein</fullName>
    </submittedName>
</protein>
<gene>
    <name evidence="2" type="ORF">Hypma_012081</name>
</gene>
<comment type="caution">
    <text evidence="2">The sequence shown here is derived from an EMBL/GenBank/DDBJ whole genome shotgun (WGS) entry which is preliminary data.</text>
</comment>
<evidence type="ECO:0000313" key="3">
    <source>
        <dbReference type="Proteomes" id="UP000076154"/>
    </source>
</evidence>